<dbReference type="Pfam" id="PF19306">
    <property type="entry name" value="WHD_Lhr"/>
    <property type="match status" value="1"/>
</dbReference>
<dbReference type="SUPFAM" id="SSF52540">
    <property type="entry name" value="P-loop containing nucleoside triphosphate hydrolases"/>
    <property type="match status" value="1"/>
</dbReference>
<dbReference type="Pfam" id="PF00270">
    <property type="entry name" value="DEAD"/>
    <property type="match status" value="1"/>
</dbReference>
<evidence type="ECO:0000259" key="11">
    <source>
        <dbReference type="PROSITE" id="PS51192"/>
    </source>
</evidence>
<keyword evidence="14" id="KW-1185">Reference proteome</keyword>
<dbReference type="Gene3D" id="3.40.50.300">
    <property type="entry name" value="P-loop containing nucleotide triphosphate hydrolases"/>
    <property type="match status" value="2"/>
</dbReference>
<evidence type="ECO:0000313" key="14">
    <source>
        <dbReference type="Proteomes" id="UP000587415"/>
    </source>
</evidence>
<evidence type="ECO:0000256" key="10">
    <source>
        <dbReference type="SAM" id="MobiDB-lite"/>
    </source>
</evidence>
<dbReference type="GO" id="GO:0005524">
    <property type="term" value="F:ATP binding"/>
    <property type="evidence" value="ECO:0007669"/>
    <property type="project" value="UniProtKB-KW"/>
</dbReference>
<dbReference type="EC" id="3.6.4.-" evidence="13"/>
<dbReference type="InterPro" id="IPR014001">
    <property type="entry name" value="Helicase_ATP-bd"/>
</dbReference>
<evidence type="ECO:0000259" key="12">
    <source>
        <dbReference type="PROSITE" id="PS51194"/>
    </source>
</evidence>
<gene>
    <name evidence="13" type="ORF">GGQ87_001327</name>
</gene>
<evidence type="ECO:0000256" key="2">
    <source>
        <dbReference type="ARBA" id="ARBA00022763"/>
    </source>
</evidence>
<keyword evidence="7" id="KW-0234">DNA repair</keyword>
<dbReference type="PANTHER" id="PTHR47962">
    <property type="entry name" value="ATP-DEPENDENT HELICASE LHR-RELATED-RELATED"/>
    <property type="match status" value="1"/>
</dbReference>
<dbReference type="InterPro" id="IPR027417">
    <property type="entry name" value="P-loop_NTPase"/>
</dbReference>
<dbReference type="Pfam" id="PF08494">
    <property type="entry name" value="DEAD_assoc"/>
    <property type="match status" value="1"/>
</dbReference>
<keyword evidence="3 13" id="KW-0378">Hydrolase</keyword>
<evidence type="ECO:0000256" key="6">
    <source>
        <dbReference type="ARBA" id="ARBA00023125"/>
    </source>
</evidence>
<evidence type="ECO:0000256" key="9">
    <source>
        <dbReference type="ARBA" id="ARBA00093467"/>
    </source>
</evidence>
<feature type="domain" description="Helicase C-terminal" evidence="12">
    <location>
        <begin position="308"/>
        <end position="461"/>
    </location>
</feature>
<evidence type="ECO:0000256" key="5">
    <source>
        <dbReference type="ARBA" id="ARBA00022840"/>
    </source>
</evidence>
<evidence type="ECO:0000256" key="4">
    <source>
        <dbReference type="ARBA" id="ARBA00022806"/>
    </source>
</evidence>
<dbReference type="InterPro" id="IPR045628">
    <property type="entry name" value="Lhr_WH_dom"/>
</dbReference>
<dbReference type="SMART" id="SM00490">
    <property type="entry name" value="HELICc"/>
    <property type="match status" value="1"/>
</dbReference>
<feature type="domain" description="Helicase ATP-binding" evidence="11">
    <location>
        <begin position="33"/>
        <end position="218"/>
    </location>
</feature>
<dbReference type="SMART" id="SM00487">
    <property type="entry name" value="DEXDc"/>
    <property type="match status" value="1"/>
</dbReference>
<keyword evidence="5" id="KW-0067">ATP-binding</keyword>
<dbReference type="GO" id="GO:0016887">
    <property type="term" value="F:ATP hydrolysis activity"/>
    <property type="evidence" value="ECO:0007669"/>
    <property type="project" value="TreeGrafter"/>
</dbReference>
<proteinExistence type="inferred from homology"/>
<dbReference type="InterPro" id="IPR001650">
    <property type="entry name" value="Helicase_C-like"/>
</dbReference>
<sequence length="897" mass="98372">MTPPPAPATLSPLFADWFARRGWAPRRHQLEMIAAAQAGSHALLVAPTGGGKTLAGFLPSLIELAERAPKPETGPGAGVHTLYLSPLKALTTDVERNLMTPIREIGLNIHVESRTGDTKQSKRQRQRDFPPDILLTTPEQLALFCAWDGARSYFADLKCVVLDEVHAIWSGKRGDLLSLGLGRLQKYAPEMRRVALSATVDDPQMIADWLAPSPNAPLPSPLEGEGGPEGRMRGLPAPRSSPESQPEDTAPSSELLRNPPSPSGGEGSDVPAASTVTIVRGDPGAPPVVDVLVSEGKVPWAGHTGQHAIPEVYDALRRSGMTLIFVNTRWQAEFVFQQLWAINDENLPIGLHHGSLAAEQRRKVEAAMARGDLRAVVCTSTLDLGIDWGDVDLVIQLAAPKGASRLVQRIGRANHRLDEPSRALMVPASRFEMLECQAAREAVAENAFDWEPVHTGTLDTLAQHVMGCACSEPFLMEDLYAEITGCGPYRGLTYDQFEEVVDLVATGGYALRTYERFARIVRDAKGRWKVRNAQTAQRHRMNVGAIVAAATLNVRIASRRGQRLMGGRKVGEAEESYFEQMTPGDTFVFAGQVWAFQAIAGMDALVTHAQHSDPKIPSWGGSKFPMSTSLADRVRAMVQDRDHWRVLPPDVQEWLELQEAKSVIPQADTMLVETFPRGSRHFLVAYPFEGGLAHATLCMLLTRRLDRLGVGPLGFVVTDYSLAIWSIRPMDGLDLDRLFEPDMLGDDLETWLEESFMMKRTFRNCALISGLIEKRQPGNEKTGRQVTFSTDLIYDVLRRHQPDHLLLKTARADAAAGLLDVARLGQLLARIQGHIQHVHLDRPSPFCVPVLVQIGRERVGGGQAAEMILDASAYGFDEEDLIAEVMSDAPPELAGAQ</sequence>
<dbReference type="GO" id="GO:0003677">
    <property type="term" value="F:DNA binding"/>
    <property type="evidence" value="ECO:0007669"/>
    <property type="project" value="UniProtKB-KW"/>
</dbReference>
<comment type="caution">
    <text evidence="13">The sequence shown here is derived from an EMBL/GenBank/DDBJ whole genome shotgun (WGS) entry which is preliminary data.</text>
</comment>
<dbReference type="InterPro" id="IPR013701">
    <property type="entry name" value="Lhr-like_DEAD/DEAH_assoc"/>
</dbReference>
<keyword evidence="4 13" id="KW-0347">Helicase</keyword>
<dbReference type="PANTHER" id="PTHR47962:SF3">
    <property type="entry name" value="LARGE ATP-DEPENDENT HELICASE-RELATED PROTEIN"/>
    <property type="match status" value="1"/>
</dbReference>
<dbReference type="RefSeq" id="WP_168045894.1">
    <property type="nucleotide sequence ID" value="NZ_JAATJM010000001.1"/>
</dbReference>
<dbReference type="PROSITE" id="PS51192">
    <property type="entry name" value="HELICASE_ATP_BIND_1"/>
    <property type="match status" value="1"/>
</dbReference>
<dbReference type="InterPro" id="IPR011545">
    <property type="entry name" value="DEAD/DEAH_box_helicase_dom"/>
</dbReference>
<evidence type="ECO:0000256" key="7">
    <source>
        <dbReference type="ARBA" id="ARBA00023204"/>
    </source>
</evidence>
<dbReference type="Proteomes" id="UP000587415">
    <property type="component" value="Unassembled WGS sequence"/>
</dbReference>
<dbReference type="EMBL" id="JAATJM010000001">
    <property type="protein sequence ID" value="NJC41069.1"/>
    <property type="molecule type" value="Genomic_DNA"/>
</dbReference>
<dbReference type="PROSITE" id="PS51194">
    <property type="entry name" value="HELICASE_CTER"/>
    <property type="match status" value="1"/>
</dbReference>
<organism evidence="13 14">
    <name type="scientific">Brevundimonas alba</name>
    <dbReference type="NCBI Taxonomy" id="74314"/>
    <lineage>
        <taxon>Bacteria</taxon>
        <taxon>Pseudomonadati</taxon>
        <taxon>Pseudomonadota</taxon>
        <taxon>Alphaproteobacteria</taxon>
        <taxon>Caulobacterales</taxon>
        <taxon>Caulobacteraceae</taxon>
        <taxon>Brevundimonas</taxon>
    </lineage>
</organism>
<dbReference type="AlphaFoldDB" id="A0A7X5YK01"/>
<dbReference type="Pfam" id="PF00271">
    <property type="entry name" value="Helicase_C"/>
    <property type="match status" value="1"/>
</dbReference>
<keyword evidence="8" id="KW-0413">Isomerase</keyword>
<keyword evidence="6" id="KW-0238">DNA-binding</keyword>
<evidence type="ECO:0000256" key="8">
    <source>
        <dbReference type="ARBA" id="ARBA00023235"/>
    </source>
</evidence>
<reference evidence="13 14" key="1">
    <citation type="submission" date="2020-03" db="EMBL/GenBank/DDBJ databases">
        <title>Genomic Encyclopedia of Type Strains, Phase IV (KMG-IV): sequencing the most valuable type-strain genomes for metagenomic binning, comparative biology and taxonomic classification.</title>
        <authorList>
            <person name="Goeker M."/>
        </authorList>
    </citation>
    <scope>NUCLEOTIDE SEQUENCE [LARGE SCALE GENOMIC DNA]</scope>
    <source>
        <strain evidence="13 14">DSM 4736</strain>
    </source>
</reference>
<dbReference type="InterPro" id="IPR052511">
    <property type="entry name" value="ATP-dep_Helicase"/>
</dbReference>
<feature type="region of interest" description="Disordered" evidence="10">
    <location>
        <begin position="208"/>
        <end position="271"/>
    </location>
</feature>
<keyword evidence="1" id="KW-0547">Nucleotide-binding</keyword>
<evidence type="ECO:0000256" key="1">
    <source>
        <dbReference type="ARBA" id="ARBA00022741"/>
    </source>
</evidence>
<dbReference type="GO" id="GO:0004386">
    <property type="term" value="F:helicase activity"/>
    <property type="evidence" value="ECO:0007669"/>
    <property type="project" value="UniProtKB-KW"/>
</dbReference>
<dbReference type="CDD" id="cd18796">
    <property type="entry name" value="SF2_C_LHR"/>
    <property type="match status" value="1"/>
</dbReference>
<name>A0A7X5YK01_9CAUL</name>
<comment type="similarity">
    <text evidence="9">Belongs to the Lhr helicase family. Lhr-Core subfamily.</text>
</comment>
<keyword evidence="2" id="KW-0227">DNA damage</keyword>
<accession>A0A7X5YK01</accession>
<evidence type="ECO:0000256" key="3">
    <source>
        <dbReference type="ARBA" id="ARBA00022801"/>
    </source>
</evidence>
<evidence type="ECO:0000313" key="13">
    <source>
        <dbReference type="EMBL" id="NJC41069.1"/>
    </source>
</evidence>
<dbReference type="InterPro" id="IPR017170">
    <property type="entry name" value="Lhr-like"/>
</dbReference>
<dbReference type="PIRSF" id="PIRSF037307">
    <property type="entry name" value="Lhr-like_helic_prd"/>
    <property type="match status" value="1"/>
</dbReference>
<protein>
    <submittedName>
        <fullName evidence="13">ATP-dependent Lhr-like helicase</fullName>
        <ecNumber evidence="13">3.6.4.-</ecNumber>
    </submittedName>
</protein>
<dbReference type="GO" id="GO:0006281">
    <property type="term" value="P:DNA repair"/>
    <property type="evidence" value="ECO:0007669"/>
    <property type="project" value="UniProtKB-KW"/>
</dbReference>